<reference evidence="1" key="1">
    <citation type="journal article" date="2021" name="Proc. Natl. Acad. Sci. U.S.A.">
        <title>A Catalog of Tens of Thousands of Viruses from Human Metagenomes Reveals Hidden Associations with Chronic Diseases.</title>
        <authorList>
            <person name="Tisza M.J."/>
            <person name="Buck C.B."/>
        </authorList>
    </citation>
    <scope>NUCLEOTIDE SEQUENCE</scope>
    <source>
        <strain evidence="1">CtIi96</strain>
    </source>
</reference>
<name>A0A8S5M1N4_9CAUD</name>
<evidence type="ECO:0000313" key="1">
    <source>
        <dbReference type="EMBL" id="DAD76064.1"/>
    </source>
</evidence>
<protein>
    <submittedName>
        <fullName evidence="1">Uncharacterized protein</fullName>
    </submittedName>
</protein>
<accession>A0A8S5M1N4</accession>
<proteinExistence type="predicted"/>
<dbReference type="EMBL" id="BK014795">
    <property type="protein sequence ID" value="DAD76064.1"/>
    <property type="molecule type" value="Genomic_DNA"/>
</dbReference>
<organism evidence="1">
    <name type="scientific">Podoviridae sp. ctIi96</name>
    <dbReference type="NCBI Taxonomy" id="2826550"/>
    <lineage>
        <taxon>Viruses</taxon>
        <taxon>Duplodnaviria</taxon>
        <taxon>Heunggongvirae</taxon>
        <taxon>Uroviricota</taxon>
        <taxon>Caudoviricetes</taxon>
    </lineage>
</organism>
<sequence>MKYFSDSVLSFNLKVRDRYRRIRFIPMTRNGSYYIPRDKDEAKALESMDCYGSRFIKIESDPAPDEKSRTKDLTPVEEIRSFQEAIDYLEKTFGSDISGLISPESIQGEARKNGVVFPNMG</sequence>